<protein>
    <submittedName>
        <fullName evidence="2">Uncharacterized protein</fullName>
    </submittedName>
</protein>
<dbReference type="VEuPathDB" id="PlasmoDB:PRELSG_0615600"/>
<evidence type="ECO:0000313" key="2">
    <source>
        <dbReference type="EMBL" id="CRG99181.1"/>
    </source>
</evidence>
<dbReference type="AlphaFoldDB" id="A0A1J1H6X4"/>
<keyword evidence="1" id="KW-1133">Transmembrane helix</keyword>
<dbReference type="OMA" id="PIFQGFF"/>
<dbReference type="RefSeq" id="XP_028532189.1">
    <property type="nucleotide sequence ID" value="XM_028675618.1"/>
</dbReference>
<accession>A0A1J1H6X4</accession>
<dbReference type="GeneID" id="39735282"/>
<dbReference type="OrthoDB" id="391550at2759"/>
<name>A0A1J1H6X4_PLARL</name>
<dbReference type="Proteomes" id="UP000220158">
    <property type="component" value="Chromosome 6"/>
</dbReference>
<sequence>MKEKYVINVLVLIWIFFFKKIVTSDLLSPHTLRNMIKNTYLINDSKNFNNFSFFYLYNALSCTLTENVFDSYVDKKYQKEIFIIKKNLLELKKQTENKNLWIFFEFNLFDSLISAIEDIEKNMRNYGTGISDIFNELKLSDSKFNHIVDYKLNICTQHVFDVEVVSLFLTIVPYLLEKLDISHKGYIREFCYALQKTLNFFNFFISLINEHNINIIDIDKKEINVFLKVKDNFRLVSSVEENRLTLYDELILKNKYGKLLINDLFKFFDNFYFFEVEEELNYYDYIEVLPIYIKTENGLFKSRNYNMENMFYSLIETFKKDLEVNEGIILIKIFKQYKINTDTKTTYYFDSDIIYKIIMHEISKSTSILSEIKFDFLYSQNVDSTKRKLANDDITLSLIILVDSNIKDDDLLEKFYNIVFSGDIFLSNKELNKHRIKIVGSCIFTKEKQPPIFNGFFSHGLSTYILFKILDLLKPNKKLLYLAIEKAEDTNHIKAEGIAERLLNNSKENFETVLLFERGEIINYNKFEHNKKCDMCLVGYGGLYSLYLCIFIPIILSLLICYFIYKKKKYSKKNTVNRKIHSLHSEIKSNEPNIISLK</sequence>
<keyword evidence="3" id="KW-1185">Reference proteome</keyword>
<proteinExistence type="predicted"/>
<organism evidence="2 3">
    <name type="scientific">Plasmodium relictum</name>
    <dbReference type="NCBI Taxonomy" id="85471"/>
    <lineage>
        <taxon>Eukaryota</taxon>
        <taxon>Sar</taxon>
        <taxon>Alveolata</taxon>
        <taxon>Apicomplexa</taxon>
        <taxon>Aconoidasida</taxon>
        <taxon>Haemosporida</taxon>
        <taxon>Plasmodiidae</taxon>
        <taxon>Plasmodium</taxon>
        <taxon>Plasmodium (Haemamoeba)</taxon>
    </lineage>
</organism>
<gene>
    <name evidence="2" type="ORF">PRELSG_0615600</name>
</gene>
<keyword evidence="1" id="KW-0472">Membrane</keyword>
<dbReference type="KEGG" id="prel:PRELSG_0615600"/>
<evidence type="ECO:0000256" key="1">
    <source>
        <dbReference type="SAM" id="Phobius"/>
    </source>
</evidence>
<evidence type="ECO:0000313" key="3">
    <source>
        <dbReference type="Proteomes" id="UP000220158"/>
    </source>
</evidence>
<reference evidence="2 3" key="1">
    <citation type="submission" date="2015-04" db="EMBL/GenBank/DDBJ databases">
        <authorList>
            <consortium name="Pathogen Informatics"/>
        </authorList>
    </citation>
    <scope>NUCLEOTIDE SEQUENCE [LARGE SCALE GENOMIC DNA]</scope>
    <source>
        <strain evidence="2 3">SGS1</strain>
    </source>
</reference>
<dbReference type="EMBL" id="LN835301">
    <property type="protein sequence ID" value="CRG99181.1"/>
    <property type="molecule type" value="Genomic_DNA"/>
</dbReference>
<feature type="transmembrane region" description="Helical" evidence="1">
    <location>
        <begin position="544"/>
        <end position="565"/>
    </location>
</feature>
<keyword evidence="1" id="KW-0812">Transmembrane</keyword>